<sequence>MKKISILVPTYNEEKNIEPLSEEIIKVLSNFNYDYEIIFIDNCSTDNTRYIIIDLCQKNKNVKAIFNSRNFGPLKNFYYGLTQITGDCAILIFADFQDPPKLIYEFIKEWENGYKVVIAKKTKSNEGIVSILRGVYYKIVSILSKIDSAKIISNFNGFGLYDKDFIDILRKIEDPEPYFKNVVGEFGFKIKEIPYIHEKRKTGKSKLSFYKSYDIAMLSIISYSKVILRVSTFIGFVFSIITFIIGLMTLIQKIINWSTYPIGMATLMVGVFFIGSVQLFFIGLLGEYILNINLRIVKKPLVIEEERINFDE</sequence>
<reference evidence="9 10" key="1">
    <citation type="submission" date="2016-08" db="EMBL/GenBank/DDBJ databases">
        <title>Characterization and recognition of Brachyspira hampsonii sp. nov., a novel intestinal spirochete that is pathogenic to pigs.</title>
        <authorList>
            <person name="Mirajkar N."/>
            <person name="La T."/>
            <person name="Phillips N."/>
            <person name="Hampson D."/>
            <person name="Gebhart C."/>
        </authorList>
    </citation>
    <scope>NUCLEOTIDE SEQUENCE [LARGE SCALE GENOMIC DNA]</scope>
    <source>
        <strain evidence="9 10">P280/1</strain>
    </source>
</reference>
<dbReference type="PANTHER" id="PTHR48090:SF1">
    <property type="entry name" value="PROPHAGE BACTOPRENOL GLUCOSYL TRANSFERASE HOMOLOG"/>
    <property type="match status" value="1"/>
</dbReference>
<dbReference type="CDD" id="cd04187">
    <property type="entry name" value="DPM1_like_bac"/>
    <property type="match status" value="1"/>
</dbReference>
<dbReference type="EMBL" id="MDCO01000001">
    <property type="protein sequence ID" value="OEJ15802.1"/>
    <property type="molecule type" value="Genomic_DNA"/>
</dbReference>
<dbReference type="InterPro" id="IPR029044">
    <property type="entry name" value="Nucleotide-diphossugar_trans"/>
</dbReference>
<comment type="caution">
    <text evidence="9">The sequence shown here is derived from an EMBL/GenBank/DDBJ whole genome shotgun (WGS) entry which is preliminary data.</text>
</comment>
<evidence type="ECO:0000313" key="9">
    <source>
        <dbReference type="EMBL" id="OEJ15802.1"/>
    </source>
</evidence>
<keyword evidence="6 7" id="KW-0472">Membrane</keyword>
<evidence type="ECO:0000256" key="7">
    <source>
        <dbReference type="SAM" id="Phobius"/>
    </source>
</evidence>
<dbReference type="GO" id="GO:0005886">
    <property type="term" value="C:plasma membrane"/>
    <property type="evidence" value="ECO:0007669"/>
    <property type="project" value="TreeGrafter"/>
</dbReference>
<evidence type="ECO:0000313" key="10">
    <source>
        <dbReference type="Proteomes" id="UP000095247"/>
    </source>
</evidence>
<comment type="subcellular location">
    <subcellularLocation>
        <location evidence="1">Membrane</location>
        <topology evidence="1">Multi-pass membrane protein</topology>
    </subcellularLocation>
</comment>
<proteinExistence type="predicted"/>
<evidence type="ECO:0000256" key="2">
    <source>
        <dbReference type="ARBA" id="ARBA00022676"/>
    </source>
</evidence>
<dbReference type="RefSeq" id="WP_069725277.1">
    <property type="nucleotide sequence ID" value="NZ_MDCO01000001.1"/>
</dbReference>
<dbReference type="InterPro" id="IPR050256">
    <property type="entry name" value="Glycosyltransferase_2"/>
</dbReference>
<evidence type="ECO:0000256" key="3">
    <source>
        <dbReference type="ARBA" id="ARBA00022679"/>
    </source>
</evidence>
<feature type="transmembrane region" description="Helical" evidence="7">
    <location>
        <begin position="226"/>
        <end position="250"/>
    </location>
</feature>
<dbReference type="Gene3D" id="3.90.550.10">
    <property type="entry name" value="Spore Coat Polysaccharide Biosynthesis Protein SpsA, Chain A"/>
    <property type="match status" value="1"/>
</dbReference>
<evidence type="ECO:0000259" key="8">
    <source>
        <dbReference type="Pfam" id="PF00535"/>
    </source>
</evidence>
<organism evidence="9 10">
    <name type="scientific">Brachyspira hampsonii</name>
    <dbReference type="NCBI Taxonomy" id="1287055"/>
    <lineage>
        <taxon>Bacteria</taxon>
        <taxon>Pseudomonadati</taxon>
        <taxon>Spirochaetota</taxon>
        <taxon>Spirochaetia</taxon>
        <taxon>Brachyspirales</taxon>
        <taxon>Brachyspiraceae</taxon>
        <taxon>Brachyspira</taxon>
    </lineage>
</organism>
<dbReference type="Pfam" id="PF00535">
    <property type="entry name" value="Glycos_transf_2"/>
    <property type="match status" value="1"/>
</dbReference>
<evidence type="ECO:0000256" key="4">
    <source>
        <dbReference type="ARBA" id="ARBA00022692"/>
    </source>
</evidence>
<dbReference type="Proteomes" id="UP000095247">
    <property type="component" value="Unassembled WGS sequence"/>
</dbReference>
<keyword evidence="5 7" id="KW-1133">Transmembrane helix</keyword>
<accession>A0A1E5NI14</accession>
<protein>
    <submittedName>
        <fullName evidence="9">Dolichol monophosphate mannose synthase</fullName>
    </submittedName>
</protein>
<evidence type="ECO:0000256" key="6">
    <source>
        <dbReference type="ARBA" id="ARBA00023136"/>
    </source>
</evidence>
<evidence type="ECO:0000256" key="5">
    <source>
        <dbReference type="ARBA" id="ARBA00022989"/>
    </source>
</evidence>
<feature type="transmembrane region" description="Helical" evidence="7">
    <location>
        <begin position="262"/>
        <end position="290"/>
    </location>
</feature>
<evidence type="ECO:0000256" key="1">
    <source>
        <dbReference type="ARBA" id="ARBA00004141"/>
    </source>
</evidence>
<dbReference type="AlphaFoldDB" id="A0A1E5NI14"/>
<keyword evidence="3" id="KW-0808">Transferase</keyword>
<feature type="domain" description="Glycosyltransferase 2-like" evidence="8">
    <location>
        <begin position="5"/>
        <end position="133"/>
    </location>
</feature>
<dbReference type="GO" id="GO:0016757">
    <property type="term" value="F:glycosyltransferase activity"/>
    <property type="evidence" value="ECO:0007669"/>
    <property type="project" value="UniProtKB-KW"/>
</dbReference>
<gene>
    <name evidence="9" type="ORF">BFL38_10085</name>
</gene>
<dbReference type="PANTHER" id="PTHR48090">
    <property type="entry name" value="UNDECAPRENYL-PHOSPHATE 4-DEOXY-4-FORMAMIDO-L-ARABINOSE TRANSFERASE-RELATED"/>
    <property type="match status" value="1"/>
</dbReference>
<name>A0A1E5NI14_9SPIR</name>
<keyword evidence="4 7" id="KW-0812">Transmembrane</keyword>
<dbReference type="InterPro" id="IPR001173">
    <property type="entry name" value="Glyco_trans_2-like"/>
</dbReference>
<keyword evidence="2" id="KW-0328">Glycosyltransferase</keyword>
<dbReference type="SUPFAM" id="SSF53448">
    <property type="entry name" value="Nucleotide-diphospho-sugar transferases"/>
    <property type="match status" value="1"/>
</dbReference>